<feature type="compositionally biased region" description="Acidic residues" evidence="1">
    <location>
        <begin position="706"/>
        <end position="717"/>
    </location>
</feature>
<dbReference type="CDD" id="cd00077">
    <property type="entry name" value="HDc"/>
    <property type="match status" value="1"/>
</dbReference>
<sequence>MKKLLQLPKGEFSSIARATLIALGAYFVLFAMISAAITPEQYDLQVGLPAPADIFASKNVVDTVTTEQLREEAANAVDVSYKSVDPTVTAEVLAQLEEQFSLLVELASAEGDGNTDGLLVNLTPAQLEKMMAVQRETLEGIFSHTIDLVRDALNATLPEGQESAMVARIERDLNAENYDSTLVSVAVDVVEACIRPNMLIDTEITEANRQKARDSVEDQVRVKDEVIVSKGEIVTPAQFAMLSSLGLIADGSFDLQLILGVALLVLIMFASLGLYMYRYEHDIWRKPQSLLLLGLIMILVLGISLIVRDLNPYMMPISLGVLLVAVLIRPHLALFVNFVLSILASFLATASSGFFTMTMFSIMIMSAVSGPIVVLVMRRRQQRTVALLCGVLVGLANLLTTLAVGMVYNADTDAVLPAALWAATSGPISAVLCIGIQPMLEWMFNLTTSAKLLELSNPNQPLLRRLMLEAPGSYHHSIIVANLAEAAAEAVGANGLLARVGAYYHDIGKLKRPGYFKENQMGDNPHDRTDPRVSAAILTAHTRDGYQMGLKARLPEPVLDIIRQHHGDTPMVFFYDKAVKLYKEDVDISQFRYEGPRPRSKEAAVVMLADTIEAAARSLPNPDPEKLDALIHKLVRNKMLDGQLDESDLTFADLERICKAFATVLSGVFHERIEYPEISIPPREETEHLEAAAAEALSSPATAPEAETEAEEGDNGD</sequence>
<evidence type="ECO:0000256" key="1">
    <source>
        <dbReference type="SAM" id="MobiDB-lite"/>
    </source>
</evidence>
<reference evidence="4" key="2">
    <citation type="journal article" date="2021" name="PeerJ">
        <title>Extensive microbial diversity within the chicken gut microbiome revealed by metagenomics and culture.</title>
        <authorList>
            <person name="Gilroy R."/>
            <person name="Ravi A."/>
            <person name="Getino M."/>
            <person name="Pursley I."/>
            <person name="Horton D.L."/>
            <person name="Alikhan N.F."/>
            <person name="Baker D."/>
            <person name="Gharbi K."/>
            <person name="Hall N."/>
            <person name="Watson M."/>
            <person name="Adriaenssens E.M."/>
            <person name="Foster-Nyarko E."/>
            <person name="Jarju S."/>
            <person name="Secka A."/>
            <person name="Antonio M."/>
            <person name="Oren A."/>
            <person name="Chaudhuri R.R."/>
            <person name="La Ragione R."/>
            <person name="Hildebrand F."/>
            <person name="Pallen M.J."/>
        </authorList>
    </citation>
    <scope>NUCLEOTIDE SEQUENCE</scope>
    <source>
        <strain evidence="4">ChiHcec3-11533</strain>
    </source>
</reference>
<feature type="compositionally biased region" description="Low complexity" evidence="1">
    <location>
        <begin position="693"/>
        <end position="705"/>
    </location>
</feature>
<evidence type="ECO:0000313" key="4">
    <source>
        <dbReference type="EMBL" id="HIU33199.1"/>
    </source>
</evidence>
<feature type="transmembrane region" description="Helical" evidence="2">
    <location>
        <begin position="384"/>
        <end position="408"/>
    </location>
</feature>
<dbReference type="InterPro" id="IPR003607">
    <property type="entry name" value="HD/PDEase_dom"/>
</dbReference>
<evidence type="ECO:0000313" key="5">
    <source>
        <dbReference type="Proteomes" id="UP000824072"/>
    </source>
</evidence>
<evidence type="ECO:0000256" key="2">
    <source>
        <dbReference type="SAM" id="Phobius"/>
    </source>
</evidence>
<dbReference type="Pfam" id="PF01966">
    <property type="entry name" value="HD"/>
    <property type="match status" value="1"/>
</dbReference>
<feature type="region of interest" description="Disordered" evidence="1">
    <location>
        <begin position="693"/>
        <end position="717"/>
    </location>
</feature>
<proteinExistence type="predicted"/>
<dbReference type="InterPro" id="IPR011621">
    <property type="entry name" value="Metal-dep_PHydrolase_7TM_intra"/>
</dbReference>
<gene>
    <name evidence="4" type="ORF">IAB02_01425</name>
</gene>
<dbReference type="SMART" id="SM00471">
    <property type="entry name" value="HDc"/>
    <property type="match status" value="1"/>
</dbReference>
<dbReference type="EMBL" id="DVMU01000034">
    <property type="protein sequence ID" value="HIU33199.1"/>
    <property type="molecule type" value="Genomic_DNA"/>
</dbReference>
<keyword evidence="2" id="KW-0472">Membrane</keyword>
<dbReference type="InterPro" id="IPR052722">
    <property type="entry name" value="PgpH_phosphodiesterase"/>
</dbReference>
<comment type="caution">
    <text evidence="4">The sequence shown here is derived from an EMBL/GenBank/DDBJ whole genome shotgun (WGS) entry which is preliminary data.</text>
</comment>
<organism evidence="4 5">
    <name type="scientific">Candidatus Pullichristensenella excrementigallinarum</name>
    <dbReference type="NCBI Taxonomy" id="2840907"/>
    <lineage>
        <taxon>Bacteria</taxon>
        <taxon>Bacillati</taxon>
        <taxon>Bacillota</taxon>
        <taxon>Clostridia</taxon>
        <taxon>Candidatus Pullichristensenella</taxon>
    </lineage>
</organism>
<protein>
    <submittedName>
        <fullName evidence="4">HDIG domain-containing protein</fullName>
    </submittedName>
</protein>
<feature type="transmembrane region" description="Helical" evidence="2">
    <location>
        <begin position="414"/>
        <end position="436"/>
    </location>
</feature>
<dbReference type="Pfam" id="PF07697">
    <property type="entry name" value="7TMR-HDED"/>
    <property type="match status" value="1"/>
</dbReference>
<keyword evidence="2" id="KW-0812">Transmembrane</keyword>
<feature type="transmembrane region" description="Helical" evidence="2">
    <location>
        <begin position="257"/>
        <end position="277"/>
    </location>
</feature>
<dbReference type="Gene3D" id="1.10.3210.10">
    <property type="entry name" value="Hypothetical protein af1432"/>
    <property type="match status" value="1"/>
</dbReference>
<feature type="domain" description="HD/PDEase" evidence="3">
    <location>
        <begin position="469"/>
        <end position="624"/>
    </location>
</feature>
<dbReference type="Pfam" id="PF07698">
    <property type="entry name" value="7TM-7TMR_HD"/>
    <property type="match status" value="1"/>
</dbReference>
<dbReference type="PANTHER" id="PTHR36442">
    <property type="entry name" value="CYCLIC-DI-AMP PHOSPHODIESTERASE PGPH"/>
    <property type="match status" value="1"/>
</dbReference>
<dbReference type="AlphaFoldDB" id="A0A9D1IC01"/>
<dbReference type="SUPFAM" id="SSF109604">
    <property type="entry name" value="HD-domain/PDEase-like"/>
    <property type="match status" value="1"/>
</dbReference>
<dbReference type="NCBIfam" id="TIGR00277">
    <property type="entry name" value="HDIG"/>
    <property type="match status" value="1"/>
</dbReference>
<dbReference type="InterPro" id="IPR011624">
    <property type="entry name" value="Metal-dep_PHydrolase_7TM_extra"/>
</dbReference>
<reference evidence="4" key="1">
    <citation type="submission" date="2020-10" db="EMBL/GenBank/DDBJ databases">
        <authorList>
            <person name="Gilroy R."/>
        </authorList>
    </citation>
    <scope>NUCLEOTIDE SEQUENCE</scope>
    <source>
        <strain evidence="4">ChiHcec3-11533</strain>
    </source>
</reference>
<dbReference type="PANTHER" id="PTHR36442:SF1">
    <property type="entry name" value="CYCLIC-DI-AMP PHOSPHODIESTERASE PGPH"/>
    <property type="match status" value="1"/>
</dbReference>
<dbReference type="InterPro" id="IPR006674">
    <property type="entry name" value="HD_domain"/>
</dbReference>
<feature type="transmembrane region" description="Helical" evidence="2">
    <location>
        <begin position="360"/>
        <end position="377"/>
    </location>
</feature>
<accession>A0A9D1IC01</accession>
<dbReference type="Proteomes" id="UP000824072">
    <property type="component" value="Unassembled WGS sequence"/>
</dbReference>
<evidence type="ECO:0000259" key="3">
    <source>
        <dbReference type="SMART" id="SM00471"/>
    </source>
</evidence>
<dbReference type="InterPro" id="IPR006675">
    <property type="entry name" value="HDIG_dom"/>
</dbReference>
<name>A0A9D1IC01_9FIRM</name>
<feature type="transmembrane region" description="Helical" evidence="2">
    <location>
        <begin position="289"/>
        <end position="307"/>
    </location>
</feature>
<keyword evidence="2" id="KW-1133">Transmembrane helix</keyword>